<dbReference type="AlphaFoldDB" id="D6RKE0"/>
<protein>
    <recommendedName>
        <fullName evidence="5">pyranose dehydrogenase (acceptor)</fullName>
        <ecNumber evidence="5">1.1.99.29</ecNumber>
    </recommendedName>
</protein>
<dbReference type="RefSeq" id="XP_002912280.1">
    <property type="nucleotide sequence ID" value="XM_002912234.1"/>
</dbReference>
<dbReference type="PANTHER" id="PTHR11552:SF147">
    <property type="entry name" value="CHOLINE DEHYDROGENASE, MITOCHONDRIAL"/>
    <property type="match status" value="1"/>
</dbReference>
<evidence type="ECO:0000256" key="4">
    <source>
        <dbReference type="ARBA" id="ARBA00011245"/>
    </source>
</evidence>
<proteinExistence type="inferred from homology"/>
<dbReference type="InterPro" id="IPR007867">
    <property type="entry name" value="GMC_OxRtase_C"/>
</dbReference>
<dbReference type="Pfam" id="PF05199">
    <property type="entry name" value="GMC_oxred_C"/>
    <property type="match status" value="1"/>
</dbReference>
<dbReference type="OrthoDB" id="269227at2759"/>
<evidence type="ECO:0000256" key="10">
    <source>
        <dbReference type="ARBA" id="ARBA00033986"/>
    </source>
</evidence>
<dbReference type="GeneID" id="6004834"/>
<evidence type="ECO:0000256" key="9">
    <source>
        <dbReference type="ARBA" id="ARBA00024699"/>
    </source>
</evidence>
<gene>
    <name evidence="21" type="ORF">CC1G_13811</name>
</gene>
<keyword evidence="22" id="KW-1185">Reference proteome</keyword>
<reference evidence="21 22" key="1">
    <citation type="journal article" date="2010" name="Proc. Natl. Acad. Sci. U.S.A.">
        <title>Insights into evolution of multicellular fungi from the assembled chromosomes of the mushroom Coprinopsis cinerea (Coprinus cinereus).</title>
        <authorList>
            <person name="Stajich J.E."/>
            <person name="Wilke S.K."/>
            <person name="Ahren D."/>
            <person name="Au C.H."/>
            <person name="Birren B.W."/>
            <person name="Borodovsky M."/>
            <person name="Burns C."/>
            <person name="Canback B."/>
            <person name="Casselton L.A."/>
            <person name="Cheng C.K."/>
            <person name="Deng J."/>
            <person name="Dietrich F.S."/>
            <person name="Fargo D.C."/>
            <person name="Farman M.L."/>
            <person name="Gathman A.C."/>
            <person name="Goldberg J."/>
            <person name="Guigo R."/>
            <person name="Hoegger P.J."/>
            <person name="Hooker J.B."/>
            <person name="Huggins A."/>
            <person name="James T.Y."/>
            <person name="Kamada T."/>
            <person name="Kilaru S."/>
            <person name="Kodira C."/>
            <person name="Kues U."/>
            <person name="Kupfer D."/>
            <person name="Kwan H.S."/>
            <person name="Lomsadze A."/>
            <person name="Li W."/>
            <person name="Lilly W.W."/>
            <person name="Ma L.J."/>
            <person name="Mackey A.J."/>
            <person name="Manning G."/>
            <person name="Martin F."/>
            <person name="Muraguchi H."/>
            <person name="Natvig D.O."/>
            <person name="Palmerini H."/>
            <person name="Ramesh M.A."/>
            <person name="Rehmeyer C.J."/>
            <person name="Roe B.A."/>
            <person name="Shenoy N."/>
            <person name="Stanke M."/>
            <person name="Ter-Hovhannisyan V."/>
            <person name="Tunlid A."/>
            <person name="Velagapudi R."/>
            <person name="Vision T.J."/>
            <person name="Zeng Q."/>
            <person name="Zolan M.E."/>
            <person name="Pukkila P.J."/>
        </authorList>
    </citation>
    <scope>NUCLEOTIDE SEQUENCE [LARGE SCALE GENOMIC DNA]</scope>
    <source>
        <strain evidence="22">Okayama-7 / 130 / ATCC MYA-4618 / FGSC 9003</strain>
    </source>
</reference>
<dbReference type="HOGENOM" id="CLU_002865_6_3_1"/>
<evidence type="ECO:0000259" key="20">
    <source>
        <dbReference type="PROSITE" id="PS00624"/>
    </source>
</evidence>
<dbReference type="InterPro" id="IPR000172">
    <property type="entry name" value="GMC_OxRdtase_N"/>
</dbReference>
<feature type="active site" description="Proton donor" evidence="15">
    <location>
        <position position="540"/>
    </location>
</feature>
<evidence type="ECO:0000313" key="22">
    <source>
        <dbReference type="Proteomes" id="UP000001861"/>
    </source>
</evidence>
<feature type="domain" description="Glucose-methanol-choline oxidoreductase N-terminal" evidence="19">
    <location>
        <begin position="117"/>
        <end position="140"/>
    </location>
</feature>
<evidence type="ECO:0000256" key="12">
    <source>
        <dbReference type="ARBA" id="ARBA00034029"/>
    </source>
</evidence>
<organism evidence="21 22">
    <name type="scientific">Coprinopsis cinerea (strain Okayama-7 / 130 / ATCC MYA-4618 / FGSC 9003)</name>
    <name type="common">Inky cap fungus</name>
    <name type="synonym">Hormographiella aspergillata</name>
    <dbReference type="NCBI Taxonomy" id="240176"/>
    <lineage>
        <taxon>Eukaryota</taxon>
        <taxon>Fungi</taxon>
        <taxon>Dikarya</taxon>
        <taxon>Basidiomycota</taxon>
        <taxon>Agaricomycotina</taxon>
        <taxon>Agaricomycetes</taxon>
        <taxon>Agaricomycetidae</taxon>
        <taxon>Agaricales</taxon>
        <taxon>Agaricineae</taxon>
        <taxon>Psathyrellaceae</taxon>
        <taxon>Coprinopsis</taxon>
    </lineage>
</organism>
<dbReference type="Gene3D" id="3.50.50.60">
    <property type="entry name" value="FAD/NAD(P)-binding domain"/>
    <property type="match status" value="1"/>
</dbReference>
<evidence type="ECO:0000256" key="8">
    <source>
        <dbReference type="ARBA" id="ARBA00022827"/>
    </source>
</evidence>
<evidence type="ECO:0000256" key="16">
    <source>
        <dbReference type="PIRSR" id="PIRSR000137-2"/>
    </source>
</evidence>
<comment type="catalytic activity">
    <reaction evidence="13">
        <text>a pyranoside + acceptor = a pyranosid-3-ulose + reduced acceptor.</text>
        <dbReference type="EC" id="1.1.99.29"/>
    </reaction>
</comment>
<dbReference type="PANTHER" id="PTHR11552">
    <property type="entry name" value="GLUCOSE-METHANOL-CHOLINE GMC OXIDOREDUCTASE"/>
    <property type="match status" value="1"/>
</dbReference>
<evidence type="ECO:0000313" key="21">
    <source>
        <dbReference type="EMBL" id="EFI28786.1"/>
    </source>
</evidence>
<evidence type="ECO:0000256" key="17">
    <source>
        <dbReference type="RuleBase" id="RU003968"/>
    </source>
</evidence>
<evidence type="ECO:0000256" key="3">
    <source>
        <dbReference type="ARBA" id="ARBA00010790"/>
    </source>
</evidence>
<dbReference type="Proteomes" id="UP000001861">
    <property type="component" value="Unassembled WGS sequence"/>
</dbReference>
<feature type="domain" description="Glucose-methanol-choline oxidoreductase N-terminal" evidence="20">
    <location>
        <begin position="325"/>
        <end position="339"/>
    </location>
</feature>
<dbReference type="GO" id="GO:0050660">
    <property type="term" value="F:flavin adenine dinucleotide binding"/>
    <property type="evidence" value="ECO:0007669"/>
    <property type="project" value="InterPro"/>
</dbReference>
<comment type="subunit">
    <text evidence="4">Monomer.</text>
</comment>
<keyword evidence="7 17" id="KW-0285">Flavoprotein</keyword>
<dbReference type="InterPro" id="IPR036188">
    <property type="entry name" value="FAD/NAD-bd_sf"/>
</dbReference>
<keyword evidence="8 16" id="KW-0274">FAD</keyword>
<evidence type="ECO:0000259" key="19">
    <source>
        <dbReference type="PROSITE" id="PS00623"/>
    </source>
</evidence>
<evidence type="ECO:0000256" key="18">
    <source>
        <dbReference type="SAM" id="SignalP"/>
    </source>
</evidence>
<dbReference type="PIRSF" id="PIRSF000137">
    <property type="entry name" value="Alcohol_oxidase"/>
    <property type="match status" value="1"/>
</dbReference>
<evidence type="ECO:0000256" key="11">
    <source>
        <dbReference type="ARBA" id="ARBA00034010"/>
    </source>
</evidence>
<comment type="subcellular location">
    <subcellularLocation>
        <location evidence="2">Secreted</location>
    </subcellularLocation>
</comment>
<feature type="chain" id="PRO_5003087706" description="pyranose dehydrogenase (acceptor)" evidence="18">
    <location>
        <begin position="24"/>
        <end position="608"/>
    </location>
</feature>
<dbReference type="eggNOG" id="KOG1238">
    <property type="taxonomic scope" value="Eukaryota"/>
</dbReference>
<comment type="catalytic activity">
    <reaction evidence="14">
        <text>a pyranoside + acceptor = a pyranosid-3,4-diulose + reduced acceptor.</text>
        <dbReference type="EC" id="1.1.99.29"/>
    </reaction>
</comment>
<evidence type="ECO:0000256" key="15">
    <source>
        <dbReference type="PIRSR" id="PIRSR000137-1"/>
    </source>
</evidence>
<name>D6RKE0_COPC7</name>
<comment type="function">
    <text evidence="9">Catalyzes the single-oxidation or sequential double oxidation reaction of carbohydrates primarily at carbon-2 and/or carbon-3 with the concomitant reduction of the flavin. The enzyme exhibits a broad sugar substrate specificity, oxidizing different aldopyranoses to the corresponding C-1, C-2, C-3 or C-1,2, C-2,3 and C-3,4 (di)dehydro sugars with substrate-specific regioselectivity. Accepts only a narrow range of electron acceptors such as substituted benzoquinones and complexed metal ions and reacts extremely slowly with O(2) as acceptor. May play a role in the natural recycling of plant matter by oxidizing all major monosaccharides in lignocellulose and by reducing quinone compounds or reactive radical species generated during lignin depolymerization.</text>
</comment>
<evidence type="ECO:0000256" key="5">
    <source>
        <dbReference type="ARBA" id="ARBA00013177"/>
    </source>
</evidence>
<comment type="catalytic activity">
    <reaction evidence="10">
        <text>pyranose + acceptor = pyranos-2-ulose + reduced acceptor.</text>
        <dbReference type="EC" id="1.1.99.29"/>
    </reaction>
</comment>
<feature type="binding site" evidence="16">
    <location>
        <position position="119"/>
    </location>
    <ligand>
        <name>FAD</name>
        <dbReference type="ChEBI" id="CHEBI:57692"/>
    </ligand>
</feature>
<dbReference type="Gene3D" id="3.30.560.10">
    <property type="entry name" value="Glucose Oxidase, domain 3"/>
    <property type="match status" value="1"/>
</dbReference>
<dbReference type="KEGG" id="cci:CC1G_13811"/>
<comment type="caution">
    <text evidence="21">The sequence shown here is derived from an EMBL/GenBank/DDBJ whole genome shotgun (WGS) entry which is preliminary data.</text>
</comment>
<dbReference type="PROSITE" id="PS00624">
    <property type="entry name" value="GMC_OXRED_2"/>
    <property type="match status" value="1"/>
</dbReference>
<feature type="active site" description="Proton acceptor" evidence="15">
    <location>
        <position position="586"/>
    </location>
</feature>
<dbReference type="VEuPathDB" id="FungiDB:CC1G_13811"/>
<dbReference type="InParanoid" id="D6RKE0"/>
<dbReference type="OMA" id="HYVTISA"/>
<accession>D6RKE0</accession>
<evidence type="ECO:0000256" key="13">
    <source>
        <dbReference type="ARBA" id="ARBA00034050"/>
    </source>
</evidence>
<comment type="cofactor">
    <cofactor evidence="1 16">
        <name>FAD</name>
        <dbReference type="ChEBI" id="CHEBI:57692"/>
    </cofactor>
</comment>
<evidence type="ECO:0000256" key="6">
    <source>
        <dbReference type="ARBA" id="ARBA00022525"/>
    </source>
</evidence>
<evidence type="ECO:0000256" key="14">
    <source>
        <dbReference type="ARBA" id="ARBA00034059"/>
    </source>
</evidence>
<dbReference type="SUPFAM" id="SSF51905">
    <property type="entry name" value="FAD/NAD(P)-binding domain"/>
    <property type="match status" value="1"/>
</dbReference>
<dbReference type="PROSITE" id="PS00623">
    <property type="entry name" value="GMC_OXRED_1"/>
    <property type="match status" value="1"/>
</dbReference>
<evidence type="ECO:0000256" key="2">
    <source>
        <dbReference type="ARBA" id="ARBA00004613"/>
    </source>
</evidence>
<dbReference type="EC" id="1.1.99.29" evidence="5"/>
<dbReference type="InterPro" id="IPR012132">
    <property type="entry name" value="GMC_OxRdtase"/>
</dbReference>
<dbReference type="EMBL" id="AACS02000001">
    <property type="protein sequence ID" value="EFI28786.1"/>
    <property type="molecule type" value="Genomic_DNA"/>
</dbReference>
<feature type="signal peptide" evidence="18">
    <location>
        <begin position="1"/>
        <end position="23"/>
    </location>
</feature>
<evidence type="ECO:0000256" key="1">
    <source>
        <dbReference type="ARBA" id="ARBA00001974"/>
    </source>
</evidence>
<evidence type="ECO:0000256" key="7">
    <source>
        <dbReference type="ARBA" id="ARBA00022630"/>
    </source>
</evidence>
<dbReference type="GO" id="GO:0033718">
    <property type="term" value="F:pyranose dehydrogenase (acceptor) activity"/>
    <property type="evidence" value="ECO:0007669"/>
    <property type="project" value="UniProtKB-EC"/>
</dbReference>
<comment type="catalytic activity">
    <reaction evidence="12">
        <text>pyranose + acceptor = pyranos-3-ulose + reduced acceptor.</text>
        <dbReference type="EC" id="1.1.99.29"/>
    </reaction>
</comment>
<comment type="catalytic activity">
    <reaction evidence="11">
        <text>pyranose + acceptor = pyranos-2,3-diulose + reduced acceptor.</text>
        <dbReference type="EC" id="1.1.99.29"/>
    </reaction>
</comment>
<keyword evidence="18" id="KW-0732">Signal</keyword>
<keyword evidence="6" id="KW-0964">Secreted</keyword>
<dbReference type="SUPFAM" id="SSF54373">
    <property type="entry name" value="FAD-linked reductases, C-terminal domain"/>
    <property type="match status" value="1"/>
</dbReference>
<comment type="similarity">
    <text evidence="3 17">Belongs to the GMC oxidoreductase family.</text>
</comment>
<sequence>MVRQPFAFVLATLLPFVVTLVTGQVAQNVFEVHGDIVDEDYDFIIVGGGTGGSVLASRLSENADWKVLLVEAGPDNDGVQDLQIPYYWLRINSTYNWNYVNTPQVGLGNRSIEFPRGRVLGGSSSINAMSYTRGAKDDYDLWGRVTKDERWGWDALWPYMLRNEQWTPPLGGRDPTGQFDPQYHNTERGKTVVSLPQDEETEYDRRALRKIELDSHQHRDFRFNLDVNSGSPAGLSWNQDSVGNGERSSAATAYLSREVRERANLRILVDTYATRVLPTTEGSELDIRTVEMTIRGGPGNPSSDISNSNATRTMTAKKELMLSAGAFNTPHILMNSGIGDENELRVVGVTPIHHLPAVGKGMSDHPSVRLRWGTTFTPQPLDEAAALLQWQTNRTGPLAKPTDHLYLYYRLPNDSVVFEGYDDPSPGPTAVHFELPLWAMPMEEPGPVLPGDLILLTPYSRGSVKLRSSNPFDPPLIDVGYFTHPFDFDAAREGIRIAKQFYEGEAWEGFITHFIGPDPDTLTEEDFEQSVKENTETLSHPIGTASMSAVDDPLGKGVVDPELRVKGVKGLRIVDAGVIPYVTSGHTQVPVYVLAERAADLVRESWEE</sequence>
<dbReference type="GO" id="GO:0005576">
    <property type="term" value="C:extracellular region"/>
    <property type="evidence" value="ECO:0007669"/>
    <property type="project" value="UniProtKB-SubCell"/>
</dbReference>
<dbReference type="Pfam" id="PF00732">
    <property type="entry name" value="GMC_oxred_N"/>
    <property type="match status" value="1"/>
</dbReference>